<proteinExistence type="predicted"/>
<keyword evidence="3" id="KW-1185">Reference proteome</keyword>
<gene>
    <name evidence="2" type="ORF">GCM10008986_17880</name>
</gene>
<dbReference type="EMBL" id="BAAADO010000003">
    <property type="protein sequence ID" value="GAA0492063.1"/>
    <property type="molecule type" value="Genomic_DNA"/>
</dbReference>
<name>A0ABP3L6W2_9BACI</name>
<accession>A0ABP3L6W2</accession>
<sequence length="61" mass="6685">MLKDLIREKSSVIIYSGIVAATFGNVIAAFFNSVTGLQVFQGIWFLFALAFSISIGRILTK</sequence>
<keyword evidence="1" id="KW-0472">Membrane</keyword>
<evidence type="ECO:0000313" key="3">
    <source>
        <dbReference type="Proteomes" id="UP001500880"/>
    </source>
</evidence>
<dbReference type="RefSeq" id="WP_343839898.1">
    <property type="nucleotide sequence ID" value="NZ_BAAADO010000003.1"/>
</dbReference>
<evidence type="ECO:0000256" key="1">
    <source>
        <dbReference type="SAM" id="Phobius"/>
    </source>
</evidence>
<dbReference type="Proteomes" id="UP001500880">
    <property type="component" value="Unassembled WGS sequence"/>
</dbReference>
<organism evidence="2 3">
    <name type="scientific">Salinibacillus aidingensis</name>
    <dbReference type="NCBI Taxonomy" id="237684"/>
    <lineage>
        <taxon>Bacteria</taxon>
        <taxon>Bacillati</taxon>
        <taxon>Bacillota</taxon>
        <taxon>Bacilli</taxon>
        <taxon>Bacillales</taxon>
        <taxon>Bacillaceae</taxon>
        <taxon>Salinibacillus</taxon>
    </lineage>
</organism>
<protein>
    <submittedName>
        <fullName evidence="2">Uncharacterized protein</fullName>
    </submittedName>
</protein>
<reference evidence="3" key="1">
    <citation type="journal article" date="2019" name="Int. J. Syst. Evol. Microbiol.">
        <title>The Global Catalogue of Microorganisms (GCM) 10K type strain sequencing project: providing services to taxonomists for standard genome sequencing and annotation.</title>
        <authorList>
            <consortium name="The Broad Institute Genomics Platform"/>
            <consortium name="The Broad Institute Genome Sequencing Center for Infectious Disease"/>
            <person name="Wu L."/>
            <person name="Ma J."/>
        </authorList>
    </citation>
    <scope>NUCLEOTIDE SEQUENCE [LARGE SCALE GENOMIC DNA]</scope>
    <source>
        <strain evidence="3">JCM 12389</strain>
    </source>
</reference>
<evidence type="ECO:0000313" key="2">
    <source>
        <dbReference type="EMBL" id="GAA0492063.1"/>
    </source>
</evidence>
<comment type="caution">
    <text evidence="2">The sequence shown here is derived from an EMBL/GenBank/DDBJ whole genome shotgun (WGS) entry which is preliminary data.</text>
</comment>
<feature type="transmembrane region" description="Helical" evidence="1">
    <location>
        <begin position="43"/>
        <end position="60"/>
    </location>
</feature>
<keyword evidence="1" id="KW-1133">Transmembrane helix</keyword>
<keyword evidence="1" id="KW-0812">Transmembrane</keyword>
<feature type="transmembrane region" description="Helical" evidence="1">
    <location>
        <begin position="12"/>
        <end position="31"/>
    </location>
</feature>